<protein>
    <submittedName>
        <fullName evidence="11">Uncharacterized protein</fullName>
    </submittedName>
</protein>
<dbReference type="Proteomes" id="UP000482800">
    <property type="component" value="Unassembled WGS sequence"/>
</dbReference>
<dbReference type="PROSITE" id="PS00606">
    <property type="entry name" value="KS3_1"/>
    <property type="match status" value="2"/>
</dbReference>
<dbReference type="InterPro" id="IPR016039">
    <property type="entry name" value="Thiolase-like"/>
</dbReference>
<evidence type="ECO:0000256" key="1">
    <source>
        <dbReference type="ARBA" id="ARBA00001957"/>
    </source>
</evidence>
<comment type="cofactor">
    <cofactor evidence="1">
        <name>pantetheine 4'-phosphate</name>
        <dbReference type="ChEBI" id="CHEBI:47942"/>
    </cofactor>
</comment>
<evidence type="ECO:0000256" key="2">
    <source>
        <dbReference type="ARBA" id="ARBA00022450"/>
    </source>
</evidence>
<dbReference type="EMBL" id="BLPF01000002">
    <property type="protein sequence ID" value="GFJ80798.1"/>
    <property type="molecule type" value="Genomic_DNA"/>
</dbReference>
<proteinExistence type="predicted"/>
<feature type="compositionally biased region" description="Low complexity" evidence="8">
    <location>
        <begin position="2151"/>
        <end position="2164"/>
    </location>
</feature>
<feature type="compositionally biased region" description="Pro residues" evidence="8">
    <location>
        <begin position="2138"/>
        <end position="2150"/>
    </location>
</feature>
<evidence type="ECO:0000256" key="5">
    <source>
        <dbReference type="ARBA" id="ARBA00023194"/>
    </source>
</evidence>
<dbReference type="InterPro" id="IPR020806">
    <property type="entry name" value="PKS_PP-bd"/>
</dbReference>
<dbReference type="Gene3D" id="3.30.70.3290">
    <property type="match status" value="2"/>
</dbReference>
<keyword evidence="4" id="KW-0808">Transferase</keyword>
<feature type="compositionally biased region" description="Low complexity" evidence="8">
    <location>
        <begin position="2126"/>
        <end position="2137"/>
    </location>
</feature>
<dbReference type="PANTHER" id="PTHR43775:SF51">
    <property type="entry name" value="INACTIVE PHENOLPHTHIOCEROL SYNTHESIS POLYKETIDE SYNTHASE TYPE I PKS1-RELATED"/>
    <property type="match status" value="1"/>
</dbReference>
<feature type="domain" description="Carrier" evidence="9">
    <location>
        <begin position="1382"/>
        <end position="1457"/>
    </location>
</feature>
<dbReference type="InterPro" id="IPR006162">
    <property type="entry name" value="Ppantetheine_attach_site"/>
</dbReference>
<dbReference type="SUPFAM" id="SSF55048">
    <property type="entry name" value="Probable ACP-binding domain of malonyl-CoA ACP transacylase"/>
    <property type="match status" value="1"/>
</dbReference>
<dbReference type="SMART" id="SM00827">
    <property type="entry name" value="PKS_AT"/>
    <property type="match status" value="2"/>
</dbReference>
<evidence type="ECO:0000256" key="3">
    <source>
        <dbReference type="ARBA" id="ARBA00022553"/>
    </source>
</evidence>
<dbReference type="InterPro" id="IPR014031">
    <property type="entry name" value="Ketoacyl_synth_C"/>
</dbReference>
<dbReference type="PROSITE" id="PS52004">
    <property type="entry name" value="KS3_2"/>
    <property type="match status" value="2"/>
</dbReference>
<keyword evidence="5" id="KW-0045">Antibiotic biosynthesis</keyword>
<dbReference type="Gene3D" id="1.10.1200.10">
    <property type="entry name" value="ACP-like"/>
    <property type="match status" value="1"/>
</dbReference>
<keyword evidence="7" id="KW-0012">Acyltransferase</keyword>
<feature type="domain" description="Ketosynthase family 3 (KS3)" evidence="10">
    <location>
        <begin position="35"/>
        <end position="450"/>
    </location>
</feature>
<dbReference type="GO" id="GO:0004315">
    <property type="term" value="F:3-oxoacyl-[acyl-carrier-protein] synthase activity"/>
    <property type="evidence" value="ECO:0007669"/>
    <property type="project" value="InterPro"/>
</dbReference>
<dbReference type="PROSITE" id="PS50075">
    <property type="entry name" value="CARRIER"/>
    <property type="match status" value="1"/>
</dbReference>
<dbReference type="GO" id="GO:0033068">
    <property type="term" value="P:macrolide biosynthetic process"/>
    <property type="evidence" value="ECO:0007669"/>
    <property type="project" value="UniProtKB-ARBA"/>
</dbReference>
<dbReference type="InterPro" id="IPR036736">
    <property type="entry name" value="ACP-like_sf"/>
</dbReference>
<dbReference type="InterPro" id="IPR001227">
    <property type="entry name" value="Ac_transferase_dom_sf"/>
</dbReference>
<dbReference type="GO" id="GO:0031177">
    <property type="term" value="F:phosphopantetheine binding"/>
    <property type="evidence" value="ECO:0007669"/>
    <property type="project" value="InterPro"/>
</dbReference>
<gene>
    <name evidence="11" type="ORF">Phou_049780</name>
</gene>
<evidence type="ECO:0000259" key="9">
    <source>
        <dbReference type="PROSITE" id="PS50075"/>
    </source>
</evidence>
<keyword evidence="3" id="KW-0597">Phosphoprotein</keyword>
<evidence type="ECO:0000256" key="7">
    <source>
        <dbReference type="ARBA" id="ARBA00023315"/>
    </source>
</evidence>
<dbReference type="CDD" id="cd08952">
    <property type="entry name" value="KR_1_SDR_x"/>
    <property type="match status" value="1"/>
</dbReference>
<dbReference type="PANTHER" id="PTHR43775">
    <property type="entry name" value="FATTY ACID SYNTHASE"/>
    <property type="match status" value="1"/>
</dbReference>
<dbReference type="GO" id="GO:0006633">
    <property type="term" value="P:fatty acid biosynthetic process"/>
    <property type="evidence" value="ECO:0007669"/>
    <property type="project" value="InterPro"/>
</dbReference>
<feature type="compositionally biased region" description="Basic residues" evidence="8">
    <location>
        <begin position="2197"/>
        <end position="2211"/>
    </location>
</feature>
<dbReference type="Gene3D" id="3.40.50.720">
    <property type="entry name" value="NAD(P)-binding Rossmann-like Domain"/>
    <property type="match status" value="1"/>
</dbReference>
<dbReference type="GO" id="GO:0004312">
    <property type="term" value="F:fatty acid synthase activity"/>
    <property type="evidence" value="ECO:0007669"/>
    <property type="project" value="TreeGrafter"/>
</dbReference>
<reference evidence="11 12" key="2">
    <citation type="submission" date="2020-03" db="EMBL/GenBank/DDBJ databases">
        <authorList>
            <person name="Ichikawa N."/>
            <person name="Kimura A."/>
            <person name="Kitahashi Y."/>
            <person name="Uohara A."/>
        </authorList>
    </citation>
    <scope>NUCLEOTIDE SEQUENCE [LARGE SCALE GENOMIC DNA]</scope>
    <source>
        <strain evidence="11 12">NBRC 108639</strain>
    </source>
</reference>
<dbReference type="Gene3D" id="3.40.366.10">
    <property type="entry name" value="Malonyl-Coenzyme A Acyl Carrier Protein, domain 2"/>
    <property type="match status" value="2"/>
</dbReference>
<organism evidence="11 12">
    <name type="scientific">Phytohabitans houttuyneae</name>
    <dbReference type="NCBI Taxonomy" id="1076126"/>
    <lineage>
        <taxon>Bacteria</taxon>
        <taxon>Bacillati</taxon>
        <taxon>Actinomycetota</taxon>
        <taxon>Actinomycetes</taxon>
        <taxon>Micromonosporales</taxon>
        <taxon>Micromonosporaceae</taxon>
    </lineage>
</organism>
<dbReference type="CDD" id="cd00833">
    <property type="entry name" value="PKS"/>
    <property type="match status" value="2"/>
</dbReference>
<dbReference type="InterPro" id="IPR016035">
    <property type="entry name" value="Acyl_Trfase/lysoPLipase"/>
</dbReference>
<dbReference type="Pfam" id="PF16197">
    <property type="entry name" value="KAsynt_C_assoc"/>
    <property type="match status" value="2"/>
</dbReference>
<evidence type="ECO:0000313" key="12">
    <source>
        <dbReference type="Proteomes" id="UP000482800"/>
    </source>
</evidence>
<dbReference type="Gene3D" id="3.40.47.10">
    <property type="match status" value="2"/>
</dbReference>
<dbReference type="SUPFAM" id="SSF51735">
    <property type="entry name" value="NAD(P)-binding Rossmann-fold domains"/>
    <property type="match status" value="2"/>
</dbReference>
<evidence type="ECO:0000313" key="11">
    <source>
        <dbReference type="EMBL" id="GFJ80798.1"/>
    </source>
</evidence>
<keyword evidence="12" id="KW-1185">Reference proteome</keyword>
<dbReference type="PROSITE" id="PS00012">
    <property type="entry name" value="PHOSPHOPANTETHEINE"/>
    <property type="match status" value="1"/>
</dbReference>
<dbReference type="FunFam" id="3.40.47.10:FF:000019">
    <property type="entry name" value="Polyketide synthase type I"/>
    <property type="match status" value="2"/>
</dbReference>
<dbReference type="Pfam" id="PF00109">
    <property type="entry name" value="ketoacyl-synt"/>
    <property type="match status" value="2"/>
</dbReference>
<dbReference type="SMART" id="SM01294">
    <property type="entry name" value="PKS_PP_betabranch"/>
    <property type="match status" value="1"/>
</dbReference>
<evidence type="ECO:0000259" key="10">
    <source>
        <dbReference type="PROSITE" id="PS52004"/>
    </source>
</evidence>
<dbReference type="SMART" id="SM00823">
    <property type="entry name" value="PKS_PP"/>
    <property type="match status" value="1"/>
</dbReference>
<evidence type="ECO:0000256" key="4">
    <source>
        <dbReference type="ARBA" id="ARBA00022679"/>
    </source>
</evidence>
<dbReference type="Pfam" id="PF00698">
    <property type="entry name" value="Acyl_transf_1"/>
    <property type="match status" value="2"/>
</dbReference>
<dbReference type="SUPFAM" id="SSF52151">
    <property type="entry name" value="FabD/lysophospholipase-like"/>
    <property type="match status" value="2"/>
</dbReference>
<dbReference type="InterPro" id="IPR015083">
    <property type="entry name" value="NorB/c/GfsB-D-like_docking"/>
</dbReference>
<dbReference type="InterPro" id="IPR009081">
    <property type="entry name" value="PP-bd_ACP"/>
</dbReference>
<dbReference type="SMART" id="SM00822">
    <property type="entry name" value="PKS_KR"/>
    <property type="match status" value="1"/>
</dbReference>
<keyword evidence="6" id="KW-0511">Multifunctional enzyme</keyword>
<dbReference type="FunFam" id="1.10.1200.10:FF:000007">
    <property type="entry name" value="Probable polyketide synthase pks17"/>
    <property type="match status" value="1"/>
</dbReference>
<dbReference type="InterPro" id="IPR032821">
    <property type="entry name" value="PKS_assoc"/>
</dbReference>
<dbReference type="Pfam" id="PF08659">
    <property type="entry name" value="KR"/>
    <property type="match status" value="1"/>
</dbReference>
<evidence type="ECO:0000256" key="8">
    <source>
        <dbReference type="SAM" id="MobiDB-lite"/>
    </source>
</evidence>
<dbReference type="InterPro" id="IPR016036">
    <property type="entry name" value="Malonyl_transacylase_ACP-bd"/>
</dbReference>
<keyword evidence="2" id="KW-0596">Phosphopantetheine</keyword>
<dbReference type="InterPro" id="IPR050091">
    <property type="entry name" value="PKS_NRPS_Biosynth_Enz"/>
</dbReference>
<dbReference type="Pfam" id="PF02801">
    <property type="entry name" value="Ketoacyl-synt_C"/>
    <property type="match status" value="2"/>
</dbReference>
<dbReference type="SUPFAM" id="SSF53901">
    <property type="entry name" value="Thiolase-like"/>
    <property type="match status" value="2"/>
</dbReference>
<accession>A0A6V8KEN0</accession>
<dbReference type="Pfam" id="PF08990">
    <property type="entry name" value="Docking"/>
    <property type="match status" value="1"/>
</dbReference>
<dbReference type="InterPro" id="IPR057326">
    <property type="entry name" value="KR_dom"/>
</dbReference>
<dbReference type="SMART" id="SM00825">
    <property type="entry name" value="PKS_KS"/>
    <property type="match status" value="2"/>
</dbReference>
<dbReference type="InterPro" id="IPR036291">
    <property type="entry name" value="NAD(P)-bd_dom_sf"/>
</dbReference>
<feature type="domain" description="Ketosynthase family 3 (KS3)" evidence="10">
    <location>
        <begin position="1475"/>
        <end position="1901"/>
    </location>
</feature>
<name>A0A6V8KEN0_9ACTN</name>
<feature type="region of interest" description="Disordered" evidence="8">
    <location>
        <begin position="2116"/>
        <end position="2211"/>
    </location>
</feature>
<dbReference type="InterPro" id="IPR020841">
    <property type="entry name" value="PKS_Beta-ketoAc_synthase_dom"/>
</dbReference>
<dbReference type="InterPro" id="IPR014043">
    <property type="entry name" value="Acyl_transferase_dom"/>
</dbReference>
<dbReference type="SUPFAM" id="SSF47336">
    <property type="entry name" value="ACP-like"/>
    <property type="match status" value="1"/>
</dbReference>
<dbReference type="Pfam" id="PF00550">
    <property type="entry name" value="PP-binding"/>
    <property type="match status" value="1"/>
</dbReference>
<comment type="caution">
    <text evidence="11">The sequence shown here is derived from an EMBL/GenBank/DDBJ whole genome shotgun (WGS) entry which is preliminary data.</text>
</comment>
<dbReference type="InterPro" id="IPR014030">
    <property type="entry name" value="Ketoacyl_synth_N"/>
</dbReference>
<reference evidence="11 12" key="1">
    <citation type="submission" date="2020-03" db="EMBL/GenBank/DDBJ databases">
        <title>Whole genome shotgun sequence of Phytohabitans houttuyneae NBRC 108639.</title>
        <authorList>
            <person name="Komaki H."/>
            <person name="Tamura T."/>
        </authorList>
    </citation>
    <scope>NUCLEOTIDE SEQUENCE [LARGE SCALE GENOMIC DNA]</scope>
    <source>
        <strain evidence="11 12">NBRC 108639</strain>
    </source>
</reference>
<dbReference type="InterPro" id="IPR013968">
    <property type="entry name" value="PKS_KR"/>
</dbReference>
<dbReference type="InterPro" id="IPR018201">
    <property type="entry name" value="Ketoacyl_synth_AS"/>
</dbReference>
<sequence length="2211" mass="231497">MSGGNEAKLLDYLKRVTEDLRRSQRRLRDIEAAAHEPIAIVGMACRFPGGVQTADDLWDLVAAGRDAIGPLPTDRGWESGALRVRHGGFLAAAGDFDAGFFGIGPREALGMAPQQRLALETSWEAVEHAGIDPTALRGASVGTFIGCDHLDYCEDISQVPDGSAGYFTLGNTASVVSGRVAYTLGLSGPAVTVDTACSSSLVAMHLAAQALRRGECTMALAGGVAVMSSATPMLGFGDLGTLAPDGRSKAFSATADGMTMAEGAGVLLLERLSDARRSGHRVLAVLRGSAVNSDGASNGLTAPNGPAQQAVILAALADAQLDVSDVDAIEAHGTGTTLGDPIEAHALLATYGATRSPDDPLWLGSVKSNIGHTQMAAGAAGVIKMVQAMRHGVLPATLHVTEPTSHVDWSSGAVRLLTEPLGWADRGHPRRAGVSSFGISGTNAHVVLEQAPQPEPAPPLAPYDGAVPWLVSGRTEGALRAQAARLVDAAERTDPVALGWSLATTRTAFEHRAVVLDGVAGLRALAAGEADPAVPLGASDAPGPVVWMFSGQGSQRAGMGTELYQRFPAFAAAYDEVAALLDPHLPQPLSTVDPGLIDHTTWAQAGLFAVQVALTRLLDSFGLKPDAVIGHSIGEIAAAHTAGILTLADACRLVGTRATLMGDLPPGGAMATVQATPDELGDLTTACVAAVNTPHATVVSGPEPDITALVEQWRERGRKARKLAVSHAFHSAAMDPILDAFRSAIASIDHRPPRLPLISNLTGETAEHLTSEHWVNHLRQPVLFAEGLRHARDTWQPTTWLEIGPGGALAAAASQTVEAPLVTATLPAKRPEVEGLTAALAHLHVTGASVNWAAWYPSDPTPQPVPLPTYPFQRQRYWLDPPRRRMTTIDGWLYQVTWKSLPSPAVPPALTGTWHVLSGADEPDVLPAVVAAVEGHGGSVVKHSVTDGTDLSALLAEDDTPAGLISLLALTDGDAGLSTGGVPAGLAANVRLLRAGLPGPLWCLTRGAVTANSLDRTPAPAQAATWGLGRSAALELPQRWGGLIDLPEGSTVDAASLARILAGEHGEDQVAIRADATYARRLAHRRPPPARKEWRPEGTTLITGGTGALGARIARRLAAGGAPRLILTSRSGLAAPGAPELARELAAMGTDVTITALDATDRNALAHLLTTIPDTHPLTTVIHTAGTAETGPINTITTQQLQNTHAAKALGAQHLHELTQHTPTITTFILFSSNAATWGSGQQAAYAAANAHLDALAEHRHANGLPATSIAWGPWQETGMAADESTLEYLRRRGLNPLDPELALDALVDALSGTEPCVTVADVDWEKFAAAFTAQRPSRLLADLPEVRGRMPVERQVTGADLGETSLRRQVTAAGTDRAATELLLEHVRAQAAAVLGYAAAGDVPAGRPFQELGFDSLTAVELRNHLTTTTGLTLPPTLIYDHPTPHHLATHLHTQLTNTQPHTTTTTTHTHNPDEPIAIIAMACRYPGNTNNPTDLWNLLHHQTDAITTMPTNRGWNLTTLYHPNPNHPGTTYTQHGGFLHTAPQFDPTFFNISPREALAMDPQQRLLLETAWETFENAGLTRTTLHTSNTGVFCGGTYEGYGVGGAAAAREVEGYLLAGGTPSVMSGRVSYTFGLEGPAVTVDTACSSSLVAIHLASQSLRQGECDLALAGGVAVMATPATFIEFSRQRGLAADGRCKPFAAAADGTGWGEGAGLVLLERLSDAQRNGHQILAVLRGSAVNQDGMSNGLTAPNGPAQQRVIMRALANAGLTPSDIDAVEAHGTGTTLGDPIEAQALLATYGQDRPADRPLWLGSIKSNIGHTQAAAGVAGVIKMVQALQHQTLPATLHIEEPTPHVDWSTGAVRLLTEPVAWTPTDQPRRAGISAFGISGTNAHLIIEEPPPPATTPEPTENPVTTPWLISARTEPALREQAAQLLDHAQHAEPADLAWSLATTRTHFEHRAAILNGPEALTALATGDPHPGVVQAVAAPAGRTVWMFSGQGSQRAGMGAELYQRFPVFAAAYDEVCELLDPHLPQPLRTVDATQIDHTTWAQASLFTLQIALTRLLDSLGLRPDAVIGHSLGEITAAHVAGVLTLTDACRLLGARATLMGSLPPAAPWPPSTPHRTSSATSTGSPSPPSTPPAPPSSPARATRSPARSTAGGEPAARPALSRSATPSTPPRWNRSSRSCTAPPRRSRTTRRASRSSPT</sequence>
<evidence type="ECO:0000256" key="6">
    <source>
        <dbReference type="ARBA" id="ARBA00023268"/>
    </source>
</evidence>